<evidence type="ECO:0000313" key="2">
    <source>
        <dbReference type="Proteomes" id="UP000255697"/>
    </source>
</evidence>
<keyword evidence="2" id="KW-1185">Reference proteome</keyword>
<organism evidence="1 2">
    <name type="scientific">Acinetobacter phage vB_ApiM_fHyAci03</name>
    <dbReference type="NCBI Taxonomy" id="2269366"/>
    <lineage>
        <taxon>Viruses</taxon>
        <taxon>Duplodnaviria</taxon>
        <taxon>Heunggongvirae</taxon>
        <taxon>Uroviricota</taxon>
        <taxon>Caudoviricetes</taxon>
        <taxon>Pantevenvirales</taxon>
        <taxon>Straboviridae</taxon>
        <taxon>Twarogvirinae</taxon>
        <taxon>Lazarusvirus</taxon>
        <taxon>Lazarusvirus fhyacithree</taxon>
    </lineage>
</organism>
<accession>A0A345AUV9</accession>
<reference evidence="2" key="1">
    <citation type="submission" date="2018-06" db="EMBL/GenBank/DDBJ databases">
        <title>Whole genome analysis of phage vB_ApiM_fHyAci03 infecting Acinetobacter pittii.</title>
        <authorList>
            <person name="Kiljunen S."/>
            <person name="Wicklund A."/>
            <person name="Skurnik M."/>
        </authorList>
    </citation>
    <scope>NUCLEOTIDE SEQUENCE [LARGE SCALE GENOMIC DNA]</scope>
</reference>
<proteinExistence type="predicted"/>
<gene>
    <name evidence="1" type="ORF">Ac3_123</name>
</gene>
<protein>
    <submittedName>
        <fullName evidence="1">Uncharacterized protein</fullName>
    </submittedName>
</protein>
<sequence>MSSLVGKYVIIAYNSSPNFMLDKAYKVVDEADDSIDVQIGSRQSKYWKSAVLGVYDTVEDAAQVISMNHAYLKVCASNRERENAMRDTIRGFIKHFSLQTPDNIV</sequence>
<dbReference type="EMBL" id="MH460829">
    <property type="protein sequence ID" value="AXF40692.1"/>
    <property type="molecule type" value="Genomic_DNA"/>
</dbReference>
<dbReference type="Proteomes" id="UP000255697">
    <property type="component" value="Segment"/>
</dbReference>
<evidence type="ECO:0000313" key="1">
    <source>
        <dbReference type="EMBL" id="AXF40692.1"/>
    </source>
</evidence>
<name>A0A345AUV9_9CAUD</name>